<evidence type="ECO:0000259" key="3">
    <source>
        <dbReference type="PROSITE" id="PS50994"/>
    </source>
</evidence>
<gene>
    <name evidence="4" type="ORF">Pcinc_008193</name>
</gene>
<dbReference type="PROSITE" id="PS50994">
    <property type="entry name" value="INTEGRASE"/>
    <property type="match status" value="1"/>
</dbReference>
<dbReference type="InterPro" id="IPR036397">
    <property type="entry name" value="RNaseH_sf"/>
</dbReference>
<proteinExistence type="predicted"/>
<reference evidence="4" key="1">
    <citation type="submission" date="2023-10" db="EMBL/GenBank/DDBJ databases">
        <title>Genome assemblies of two species of porcelain crab, Petrolisthes cinctipes and Petrolisthes manimaculis (Anomura: Porcellanidae).</title>
        <authorList>
            <person name="Angst P."/>
        </authorList>
    </citation>
    <scope>NUCLEOTIDE SEQUENCE</scope>
    <source>
        <strain evidence="4">PB745_01</strain>
        <tissue evidence="4">Gill</tissue>
    </source>
</reference>
<dbReference type="GO" id="GO:0015074">
    <property type="term" value="P:DNA integration"/>
    <property type="evidence" value="ECO:0007669"/>
    <property type="project" value="InterPro"/>
</dbReference>
<dbReference type="InterPro" id="IPR050951">
    <property type="entry name" value="Retrovirus_Pol_polyprotein"/>
</dbReference>
<dbReference type="Gene3D" id="1.10.340.70">
    <property type="match status" value="1"/>
</dbReference>
<dbReference type="EMBL" id="JAWQEG010000616">
    <property type="protein sequence ID" value="KAK3887708.1"/>
    <property type="molecule type" value="Genomic_DNA"/>
</dbReference>
<dbReference type="Pfam" id="PF00665">
    <property type="entry name" value="rve"/>
    <property type="match status" value="1"/>
</dbReference>
<dbReference type="GO" id="GO:0003676">
    <property type="term" value="F:nucleic acid binding"/>
    <property type="evidence" value="ECO:0007669"/>
    <property type="project" value="InterPro"/>
</dbReference>
<dbReference type="Pfam" id="PF17921">
    <property type="entry name" value="Integrase_H2C2"/>
    <property type="match status" value="1"/>
</dbReference>
<keyword evidence="5" id="KW-1185">Reference proteome</keyword>
<evidence type="ECO:0000256" key="1">
    <source>
        <dbReference type="ARBA" id="ARBA00012493"/>
    </source>
</evidence>
<dbReference type="InterPro" id="IPR001584">
    <property type="entry name" value="Integrase_cat-core"/>
</dbReference>
<dbReference type="PANTHER" id="PTHR37984:SF8">
    <property type="entry name" value="CCHC-TYPE DOMAIN-CONTAINING PROTEIN"/>
    <property type="match status" value="1"/>
</dbReference>
<evidence type="ECO:0000256" key="2">
    <source>
        <dbReference type="SAM" id="MobiDB-lite"/>
    </source>
</evidence>
<evidence type="ECO:0000313" key="5">
    <source>
        <dbReference type="Proteomes" id="UP001286313"/>
    </source>
</evidence>
<sequence length="484" mass="54990">MYVADALSRVNWSEKLDKSFDEVNINVVSMDINVGIVFEVEVLKQKTKDDPTLQMLKAHTLEGWPDSKSQPLVEIHTYLNFREDITYSNGLLSKMNRVIVPKELRSKMMKNLHKSNQGIEKTLKLARDLVYWPGINAEMKNLISSCDTCNAFSDQQAKEPLTSHPVPDLPWQKLGADLFELDGKSYLILVDYYSKFVEVDELEATHASSVIKCCKSQFARDGIPEKFHSDNDPQFTAKEFGHFCNLYGILHTPSSPRYPQSNGLAERGVQTIKRLMMKAVCGGCDVYQSLLDYRNTPIVGDVSHAQLLFGRRTRTTLPTATGLLNPETHDPVTIKRQLKEGQDKQKFYYDKGTKLLTGLEQGDVVRINDGQSKESRKGIVAAPRSYLVRDNYGQVYRRKRRHLIRTKESPPLCQCTGIELEEVNIRPIPQRYNPALSPRSEVPKQSLTEPVRTPSFPRLHDLPDENVTMTRSGRVVSPPIKLDL</sequence>
<dbReference type="Proteomes" id="UP001286313">
    <property type="component" value="Unassembled WGS sequence"/>
</dbReference>
<dbReference type="PANTHER" id="PTHR37984">
    <property type="entry name" value="PROTEIN CBG26694"/>
    <property type="match status" value="1"/>
</dbReference>
<dbReference type="FunFam" id="1.10.340.70:FF:000003">
    <property type="entry name" value="Protein CBG25708"/>
    <property type="match status" value="1"/>
</dbReference>
<evidence type="ECO:0000313" key="4">
    <source>
        <dbReference type="EMBL" id="KAK3887708.1"/>
    </source>
</evidence>
<dbReference type="FunFam" id="3.30.420.10:FF:000063">
    <property type="entry name" value="Retrovirus-related Pol polyprotein from transposon 297-like Protein"/>
    <property type="match status" value="1"/>
</dbReference>
<name>A0AAE1KXH8_PETCI</name>
<dbReference type="AlphaFoldDB" id="A0AAE1KXH8"/>
<dbReference type="EC" id="2.7.7.49" evidence="1"/>
<comment type="caution">
    <text evidence="4">The sequence shown here is derived from an EMBL/GenBank/DDBJ whole genome shotgun (WGS) entry which is preliminary data.</text>
</comment>
<dbReference type="InterPro" id="IPR012337">
    <property type="entry name" value="RNaseH-like_sf"/>
</dbReference>
<feature type="domain" description="Integrase catalytic" evidence="3">
    <location>
        <begin position="166"/>
        <end position="278"/>
    </location>
</feature>
<feature type="region of interest" description="Disordered" evidence="2">
    <location>
        <begin position="434"/>
        <end position="464"/>
    </location>
</feature>
<protein>
    <recommendedName>
        <fullName evidence="1">RNA-directed DNA polymerase</fullName>
        <ecNumber evidence="1">2.7.7.49</ecNumber>
    </recommendedName>
</protein>
<dbReference type="GO" id="GO:0003964">
    <property type="term" value="F:RNA-directed DNA polymerase activity"/>
    <property type="evidence" value="ECO:0007669"/>
    <property type="project" value="UniProtKB-EC"/>
</dbReference>
<dbReference type="SUPFAM" id="SSF53098">
    <property type="entry name" value="Ribonuclease H-like"/>
    <property type="match status" value="1"/>
</dbReference>
<dbReference type="InterPro" id="IPR041588">
    <property type="entry name" value="Integrase_H2C2"/>
</dbReference>
<organism evidence="4 5">
    <name type="scientific">Petrolisthes cinctipes</name>
    <name type="common">Flat porcelain crab</name>
    <dbReference type="NCBI Taxonomy" id="88211"/>
    <lineage>
        <taxon>Eukaryota</taxon>
        <taxon>Metazoa</taxon>
        <taxon>Ecdysozoa</taxon>
        <taxon>Arthropoda</taxon>
        <taxon>Crustacea</taxon>
        <taxon>Multicrustacea</taxon>
        <taxon>Malacostraca</taxon>
        <taxon>Eumalacostraca</taxon>
        <taxon>Eucarida</taxon>
        <taxon>Decapoda</taxon>
        <taxon>Pleocyemata</taxon>
        <taxon>Anomura</taxon>
        <taxon>Galatheoidea</taxon>
        <taxon>Porcellanidae</taxon>
        <taxon>Petrolisthes</taxon>
    </lineage>
</organism>
<accession>A0AAE1KXH8</accession>
<dbReference type="Gene3D" id="3.30.420.10">
    <property type="entry name" value="Ribonuclease H-like superfamily/Ribonuclease H"/>
    <property type="match status" value="1"/>
</dbReference>